<dbReference type="AlphaFoldDB" id="A0A3P3VVJ1"/>
<organism evidence="5 6">
    <name type="scientific">Aestuariirhabdus litorea</name>
    <dbReference type="NCBI Taxonomy" id="2528527"/>
    <lineage>
        <taxon>Bacteria</taxon>
        <taxon>Pseudomonadati</taxon>
        <taxon>Pseudomonadota</taxon>
        <taxon>Gammaproteobacteria</taxon>
        <taxon>Oceanospirillales</taxon>
        <taxon>Aestuariirhabdaceae</taxon>
        <taxon>Aestuariirhabdus</taxon>
    </lineage>
</organism>
<comment type="similarity">
    <text evidence="3">Belongs to the ribosome modulation factor family.</text>
</comment>
<protein>
    <recommendedName>
        <fullName evidence="3">Ribosome modulation factor</fullName>
        <shortName evidence="3">RMF</shortName>
    </recommendedName>
</protein>
<reference evidence="5 6" key="2">
    <citation type="submission" date="2018-12" db="EMBL/GenBank/DDBJ databases">
        <title>Simiduia agarivorans gen. nov., sp. nov., a marine, agarolytic bacterium isolated from shallow coastal water from Keelung, Taiwan.</title>
        <authorList>
            <person name="Shieh W.Y."/>
        </authorList>
    </citation>
    <scope>NUCLEOTIDE SEQUENCE [LARGE SCALE GENOMIC DNA]</scope>
    <source>
        <strain evidence="5 6">GTF-13</strain>
    </source>
</reference>
<dbReference type="HAMAP" id="MF_00919">
    <property type="entry name" value="RMF"/>
    <property type="match status" value="1"/>
</dbReference>
<comment type="function">
    <text evidence="3">During stationary phase, converts 70S ribosomes to an inactive dimeric form (100S ribosomes).</text>
</comment>
<name>A0A3P3VVJ1_9GAMM</name>
<proteinExistence type="inferred from homology"/>
<dbReference type="GO" id="GO:0005737">
    <property type="term" value="C:cytoplasm"/>
    <property type="evidence" value="ECO:0007669"/>
    <property type="project" value="UniProtKB-SubCell"/>
</dbReference>
<sequence length="68" mass="7746">MKRQKRDKMERAFAKGYNTGVSGKSRDQCPHGTLETRQAWLTGWREGRSDNWDGLTGVSGVHRVADMH</sequence>
<dbReference type="GO" id="GO:0006417">
    <property type="term" value="P:regulation of translation"/>
    <property type="evidence" value="ECO:0007669"/>
    <property type="project" value="UniProtKB-UniRule"/>
</dbReference>
<dbReference type="InterPro" id="IPR007040">
    <property type="entry name" value="Ribosome_modulation_factor"/>
</dbReference>
<dbReference type="Proteomes" id="UP000280792">
    <property type="component" value="Unassembled WGS sequence"/>
</dbReference>
<dbReference type="EMBL" id="QWEZ01000001">
    <property type="protein sequence ID" value="RRJ85469.1"/>
    <property type="molecule type" value="Genomic_DNA"/>
</dbReference>
<evidence type="ECO:0000256" key="2">
    <source>
        <dbReference type="ARBA" id="ARBA00022845"/>
    </source>
</evidence>
<dbReference type="RefSeq" id="WP_125015891.1">
    <property type="nucleotide sequence ID" value="NZ_QWEZ01000001.1"/>
</dbReference>
<evidence type="ECO:0000313" key="6">
    <source>
        <dbReference type="Proteomes" id="UP000280792"/>
    </source>
</evidence>
<dbReference type="Gene3D" id="1.10.10.620">
    <property type="entry name" value="ribosome modulation factor like domain"/>
    <property type="match status" value="1"/>
</dbReference>
<gene>
    <name evidence="3" type="primary">rmf</name>
    <name evidence="5" type="ORF">D0544_07095</name>
</gene>
<keyword evidence="6" id="KW-1185">Reference proteome</keyword>
<dbReference type="NCBIfam" id="NF041886">
    <property type="entry name" value="Rmf_CrpP_fam"/>
    <property type="match status" value="1"/>
</dbReference>
<accession>A0A3P3VVJ1</accession>
<feature type="region of interest" description="Disordered" evidence="4">
    <location>
        <begin position="1"/>
        <end position="31"/>
    </location>
</feature>
<keyword evidence="2 3" id="KW-0810">Translation regulation</keyword>
<dbReference type="NCBIfam" id="NF011162">
    <property type="entry name" value="PRK14563.1"/>
    <property type="match status" value="1"/>
</dbReference>
<evidence type="ECO:0000256" key="1">
    <source>
        <dbReference type="ARBA" id="ARBA00022490"/>
    </source>
</evidence>
<dbReference type="InterPro" id="IPR023200">
    <property type="entry name" value="RMF_sf"/>
</dbReference>
<comment type="subcellular location">
    <subcellularLocation>
        <location evidence="3">Cytoplasm</location>
    </subcellularLocation>
</comment>
<evidence type="ECO:0000256" key="3">
    <source>
        <dbReference type="HAMAP-Rule" id="MF_00919"/>
    </source>
</evidence>
<evidence type="ECO:0000313" key="5">
    <source>
        <dbReference type="EMBL" id="RRJ85469.1"/>
    </source>
</evidence>
<keyword evidence="1 3" id="KW-0963">Cytoplasm</keyword>
<comment type="caution">
    <text evidence="5">The sequence shown here is derived from an EMBL/GenBank/DDBJ whole genome shotgun (WGS) entry which is preliminary data.</text>
</comment>
<dbReference type="Pfam" id="PF04957">
    <property type="entry name" value="RMF"/>
    <property type="match status" value="1"/>
</dbReference>
<reference evidence="5 6" key="1">
    <citation type="submission" date="2018-08" db="EMBL/GenBank/DDBJ databases">
        <authorList>
            <person name="Khan S.A."/>
        </authorList>
    </citation>
    <scope>NUCLEOTIDE SEQUENCE [LARGE SCALE GENOMIC DNA]</scope>
    <source>
        <strain evidence="5 6">GTF-13</strain>
    </source>
</reference>
<evidence type="ECO:0000256" key="4">
    <source>
        <dbReference type="SAM" id="MobiDB-lite"/>
    </source>
</evidence>